<reference evidence="6" key="1">
    <citation type="submission" date="2025-08" db="UniProtKB">
        <authorList>
            <consortium name="Ensembl"/>
        </authorList>
    </citation>
    <scope>IDENTIFICATION</scope>
</reference>
<name>A0A8C2XCR9_CYCLU</name>
<evidence type="ECO:0008006" key="8">
    <source>
        <dbReference type="Google" id="ProtNLM"/>
    </source>
</evidence>
<proteinExistence type="predicted"/>
<evidence type="ECO:0000313" key="6">
    <source>
        <dbReference type="Ensembl" id="ENSCLMP00005016646.1"/>
    </source>
</evidence>
<dbReference type="Gene3D" id="2.60.40.10">
    <property type="entry name" value="Immunoglobulins"/>
    <property type="match status" value="1"/>
</dbReference>
<keyword evidence="7" id="KW-1185">Reference proteome</keyword>
<keyword evidence="5" id="KW-0812">Transmembrane</keyword>
<reference evidence="6" key="2">
    <citation type="submission" date="2025-09" db="UniProtKB">
        <authorList>
            <consortium name="Ensembl"/>
        </authorList>
    </citation>
    <scope>IDENTIFICATION</scope>
</reference>
<dbReference type="GeneTree" id="ENSGT01000000214670"/>
<keyword evidence="3 5" id="KW-0472">Membrane</keyword>
<dbReference type="Ensembl" id="ENSCLMT00005017642.1">
    <property type="protein sequence ID" value="ENSCLMP00005016646.1"/>
    <property type="gene ID" value="ENSCLMG00005008590.1"/>
</dbReference>
<dbReference type="AlphaFoldDB" id="A0A8C2XCR9"/>
<keyword evidence="2" id="KW-0732">Signal</keyword>
<evidence type="ECO:0000256" key="2">
    <source>
        <dbReference type="ARBA" id="ARBA00022729"/>
    </source>
</evidence>
<evidence type="ECO:0000256" key="5">
    <source>
        <dbReference type="SAM" id="Phobius"/>
    </source>
</evidence>
<accession>A0A8C2XCR9</accession>
<feature type="transmembrane region" description="Helical" evidence="5">
    <location>
        <begin position="185"/>
        <end position="203"/>
    </location>
</feature>
<dbReference type="InterPro" id="IPR015631">
    <property type="entry name" value="CD2/SLAM_rcpt"/>
</dbReference>
<feature type="transmembrane region" description="Helical" evidence="5">
    <location>
        <begin position="244"/>
        <end position="267"/>
    </location>
</feature>
<dbReference type="Proteomes" id="UP000694565">
    <property type="component" value="Unplaced"/>
</dbReference>
<evidence type="ECO:0000256" key="1">
    <source>
        <dbReference type="ARBA" id="ARBA00004370"/>
    </source>
</evidence>
<dbReference type="InterPro" id="IPR013783">
    <property type="entry name" value="Ig-like_fold"/>
</dbReference>
<dbReference type="PANTHER" id="PTHR12080">
    <property type="entry name" value="SIGNALING LYMPHOCYTIC ACTIVATION MOLECULE"/>
    <property type="match status" value="1"/>
</dbReference>
<evidence type="ECO:0000256" key="4">
    <source>
        <dbReference type="ARBA" id="ARBA00023180"/>
    </source>
</evidence>
<organism evidence="6 7">
    <name type="scientific">Cyclopterus lumpus</name>
    <name type="common">Lumpsucker</name>
    <dbReference type="NCBI Taxonomy" id="8103"/>
    <lineage>
        <taxon>Eukaryota</taxon>
        <taxon>Metazoa</taxon>
        <taxon>Chordata</taxon>
        <taxon>Craniata</taxon>
        <taxon>Vertebrata</taxon>
        <taxon>Euteleostomi</taxon>
        <taxon>Actinopterygii</taxon>
        <taxon>Neopterygii</taxon>
        <taxon>Teleostei</taxon>
        <taxon>Neoteleostei</taxon>
        <taxon>Acanthomorphata</taxon>
        <taxon>Eupercaria</taxon>
        <taxon>Perciformes</taxon>
        <taxon>Cottioidei</taxon>
        <taxon>Cottales</taxon>
        <taxon>Cyclopteridae</taxon>
        <taxon>Cyclopterus</taxon>
    </lineage>
</organism>
<feature type="transmembrane region" description="Helical" evidence="5">
    <location>
        <begin position="209"/>
        <end position="232"/>
    </location>
</feature>
<sequence length="276" mass="30471">MASLVYSQLIDTSHQSFIIVSIFSYSVIHKKVGDTVEMSSCLPPEGVTTAKWKYKELIIAVKGMEVSVQPPFKDRLELNPTSFSLTVRTLTLQDSGDFIFISDENDQQRPTVIITLHVHEPITTKPVVTSKSSWHASNNSCGVTLLRYIITPQDGDTGFTCSVSNVVSEKSESVTVKCSRGTPECIHSLLLNITITVLIPLIAGSNVVVFLGAAGGFLMIVVMVIVGVSVYVCHRKQRQAGKTLHYLFIYIILQFMIDTSQFLVHFISSSKSPNRK</sequence>
<evidence type="ECO:0000256" key="3">
    <source>
        <dbReference type="ARBA" id="ARBA00023136"/>
    </source>
</evidence>
<comment type="subcellular location">
    <subcellularLocation>
        <location evidence="1">Membrane</location>
    </subcellularLocation>
</comment>
<evidence type="ECO:0000313" key="7">
    <source>
        <dbReference type="Proteomes" id="UP000694565"/>
    </source>
</evidence>
<protein>
    <recommendedName>
        <fullName evidence="8">Ig-like domain-containing protein</fullName>
    </recommendedName>
</protein>
<keyword evidence="5" id="KW-1133">Transmembrane helix</keyword>
<dbReference type="SUPFAM" id="SSF48726">
    <property type="entry name" value="Immunoglobulin"/>
    <property type="match status" value="1"/>
</dbReference>
<dbReference type="GO" id="GO:0016020">
    <property type="term" value="C:membrane"/>
    <property type="evidence" value="ECO:0007669"/>
    <property type="project" value="UniProtKB-SubCell"/>
</dbReference>
<dbReference type="PANTHER" id="PTHR12080:SF48">
    <property type="entry name" value="IMMUNOGLOBULIN SUBTYPE DOMAIN-CONTAINING PROTEIN"/>
    <property type="match status" value="1"/>
</dbReference>
<dbReference type="InterPro" id="IPR036179">
    <property type="entry name" value="Ig-like_dom_sf"/>
</dbReference>
<keyword evidence="4" id="KW-0325">Glycoprotein</keyword>